<keyword evidence="2" id="KW-1185">Reference proteome</keyword>
<sequence length="342" mass="39985">MDIYELVRNDQHEQIYAVEHPEFGRFRAVACIFLGRYEEALKYAERKSFEAAYSLYKLKKYKKALRILKWIDSEGSRVLSSQCLFYLGYYGSAYKMLSKIKMDDDVAVNLQAMKSMAILADKNLYEYGNRFQIRKMDDVDGFDDIKEYNMKSAEGRVDLVFNESFEHLFDEKRFLEFLKMQAVKAEMKGTIVEEQLKNVCGQEVCIPLLSKSQKKTVEYNEGIIDAISMPIHFQRNFARYNVLETKYKSNECAWIDMAYIKDENGKYRLNEGVDIAKIPAISAKMVLLRILVMWKNGKSNRRIASEIKRLPEEVANKYLSVFEPGKVVDRNTYVKISKELMN</sequence>
<dbReference type="VEuPathDB" id="MicrosporidiaDB:M896_120550"/>
<dbReference type="EMBL" id="JOKQ01000012">
    <property type="protein sequence ID" value="KHN68836.1"/>
    <property type="molecule type" value="Genomic_DNA"/>
</dbReference>
<evidence type="ECO:0000313" key="1">
    <source>
        <dbReference type="EMBL" id="KHN68836.1"/>
    </source>
</evidence>
<dbReference type="HOGENOM" id="CLU_071075_0_0_1"/>
<dbReference type="Pfam" id="PF17004">
    <property type="entry name" value="SRP_TPR_like"/>
    <property type="match status" value="1"/>
</dbReference>
<dbReference type="InParanoid" id="A0A0B2UCT2"/>
<accession>A0A0B2UCT2</accession>
<dbReference type="AlphaFoldDB" id="A0A0B2UCT2"/>
<dbReference type="InterPro" id="IPR011990">
    <property type="entry name" value="TPR-like_helical_dom_sf"/>
</dbReference>
<gene>
    <name evidence="1" type="ORF">M896_120550</name>
</gene>
<dbReference type="InterPro" id="IPR031545">
    <property type="entry name" value="SRP72_TPR-like"/>
</dbReference>
<name>A0A0B2UCT2_9MICR</name>
<dbReference type="GeneID" id="26262572"/>
<evidence type="ECO:0000313" key="2">
    <source>
        <dbReference type="Proteomes" id="UP000031056"/>
    </source>
</evidence>
<dbReference type="Proteomes" id="UP000031056">
    <property type="component" value="Unassembled WGS sequence"/>
</dbReference>
<proteinExistence type="predicted"/>
<dbReference type="RefSeq" id="XP_014562878.1">
    <property type="nucleotide sequence ID" value="XM_014707392.1"/>
</dbReference>
<comment type="caution">
    <text evidence="1">The sequence shown here is derived from an EMBL/GenBank/DDBJ whole genome shotgun (WGS) entry which is preliminary data.</text>
</comment>
<dbReference type="Gene3D" id="1.25.40.10">
    <property type="entry name" value="Tetratricopeptide repeat domain"/>
    <property type="match status" value="1"/>
</dbReference>
<dbReference type="OrthoDB" id="5421607at2759"/>
<protein>
    <submittedName>
        <fullName evidence="1">Uncharacterized protein</fullName>
    </submittedName>
</protein>
<reference evidence="1 2" key="1">
    <citation type="journal article" date="2014" name="MBio">
        <title>The Ordospora colligata genome; evolution of extreme reduction in microsporidia and host-to-parasite horizontal gene transfer.</title>
        <authorList>
            <person name="Pombert J.-F."/>
            <person name="Haag K.L."/>
            <person name="Beidas S."/>
            <person name="Ebert D."/>
            <person name="Keeling P.J."/>
        </authorList>
    </citation>
    <scope>NUCLEOTIDE SEQUENCE [LARGE SCALE GENOMIC DNA]</scope>
    <source>
        <strain evidence="1 2">OC4</strain>
    </source>
</reference>
<organism evidence="1 2">
    <name type="scientific">Ordospora colligata OC4</name>
    <dbReference type="NCBI Taxonomy" id="1354746"/>
    <lineage>
        <taxon>Eukaryota</taxon>
        <taxon>Fungi</taxon>
        <taxon>Fungi incertae sedis</taxon>
        <taxon>Microsporidia</taxon>
        <taxon>Ordosporidae</taxon>
        <taxon>Ordospora</taxon>
    </lineage>
</organism>